<keyword evidence="7" id="KW-1185">Reference proteome</keyword>
<dbReference type="GeneID" id="78124219"/>
<keyword evidence="4" id="KW-0460">Magnesium</keyword>
<evidence type="ECO:0000256" key="2">
    <source>
        <dbReference type="ARBA" id="ARBA00022723"/>
    </source>
</evidence>
<dbReference type="CDD" id="cd04666">
    <property type="entry name" value="NUDIX_DIPP2_like_Nudt4"/>
    <property type="match status" value="1"/>
</dbReference>
<organism evidence="6 7">
    <name type="scientific">Lentibacter algarum</name>
    <dbReference type="NCBI Taxonomy" id="576131"/>
    <lineage>
        <taxon>Bacteria</taxon>
        <taxon>Pseudomonadati</taxon>
        <taxon>Pseudomonadota</taxon>
        <taxon>Alphaproteobacteria</taxon>
        <taxon>Rhodobacterales</taxon>
        <taxon>Roseobacteraceae</taxon>
        <taxon>Lentibacter</taxon>
    </lineage>
</organism>
<dbReference type="InterPro" id="IPR000086">
    <property type="entry name" value="NUDIX_hydrolase_dom"/>
</dbReference>
<dbReference type="SUPFAM" id="SSF55811">
    <property type="entry name" value="Nudix"/>
    <property type="match status" value="1"/>
</dbReference>
<evidence type="ECO:0000313" key="7">
    <source>
        <dbReference type="Proteomes" id="UP000199026"/>
    </source>
</evidence>
<dbReference type="EMBL" id="FNPR01000002">
    <property type="protein sequence ID" value="SDY42813.1"/>
    <property type="molecule type" value="Genomic_DNA"/>
</dbReference>
<dbReference type="PANTHER" id="PTHR12629:SF0">
    <property type="entry name" value="DIPHOSPHOINOSITOL-POLYPHOSPHATE DIPHOSPHATASE"/>
    <property type="match status" value="1"/>
</dbReference>
<dbReference type="PANTHER" id="PTHR12629">
    <property type="entry name" value="DIPHOSPHOINOSITOL POLYPHOSPHATE PHOSPHOHYDROLASE"/>
    <property type="match status" value="1"/>
</dbReference>
<accession>A0A1H3JS98</accession>
<dbReference type="RefSeq" id="WP_245724392.1">
    <property type="nucleotide sequence ID" value="NZ_CALJFH010000008.1"/>
</dbReference>
<evidence type="ECO:0000256" key="1">
    <source>
        <dbReference type="ARBA" id="ARBA00001946"/>
    </source>
</evidence>
<dbReference type="STRING" id="576131.SAMN05444486_102141"/>
<proteinExistence type="predicted"/>
<dbReference type="AlphaFoldDB" id="A0A1H3JS98"/>
<sequence>MTERDRPISVQGPKQLPIALKGARKTDVRSQFAALCFRIRKGEPEILLITSRGSQRWIIPKGWPMAEKTPAQAALQEAWEEAGVKGTAYDRCLGLFSYKKDIGLKESLPCIALVYPVHVSALEKKYPEKKQRRRKWFSPKKAAGKVAEPELKKILKTFDPRLLTA</sequence>
<dbReference type="InterPro" id="IPR047198">
    <property type="entry name" value="DDP-like_NUDIX"/>
</dbReference>
<dbReference type="Pfam" id="PF00293">
    <property type="entry name" value="NUDIX"/>
    <property type="match status" value="1"/>
</dbReference>
<dbReference type="GO" id="GO:0046872">
    <property type="term" value="F:metal ion binding"/>
    <property type="evidence" value="ECO:0007669"/>
    <property type="project" value="UniProtKB-KW"/>
</dbReference>
<dbReference type="GO" id="GO:0016462">
    <property type="term" value="F:pyrophosphatase activity"/>
    <property type="evidence" value="ECO:0007669"/>
    <property type="project" value="InterPro"/>
</dbReference>
<gene>
    <name evidence="6" type="ORF">SAMN05444486_102141</name>
</gene>
<dbReference type="PROSITE" id="PS51462">
    <property type="entry name" value="NUDIX"/>
    <property type="match status" value="1"/>
</dbReference>
<evidence type="ECO:0000256" key="4">
    <source>
        <dbReference type="ARBA" id="ARBA00022842"/>
    </source>
</evidence>
<reference evidence="6 7" key="1">
    <citation type="submission" date="2016-10" db="EMBL/GenBank/DDBJ databases">
        <authorList>
            <person name="de Groot N.N."/>
        </authorList>
    </citation>
    <scope>NUCLEOTIDE SEQUENCE [LARGE SCALE GENOMIC DNA]</scope>
    <source>
        <strain evidence="6 7">DSM 24677</strain>
    </source>
</reference>
<dbReference type="GO" id="GO:0005737">
    <property type="term" value="C:cytoplasm"/>
    <property type="evidence" value="ECO:0007669"/>
    <property type="project" value="TreeGrafter"/>
</dbReference>
<keyword evidence="3" id="KW-0378">Hydrolase</keyword>
<evidence type="ECO:0000259" key="5">
    <source>
        <dbReference type="PROSITE" id="PS51462"/>
    </source>
</evidence>
<keyword evidence="2" id="KW-0479">Metal-binding</keyword>
<protein>
    <submittedName>
        <fullName evidence="6">8-oxo-dGTP pyrophosphatase MutT, NUDIX family</fullName>
    </submittedName>
</protein>
<evidence type="ECO:0000313" key="6">
    <source>
        <dbReference type="EMBL" id="SDY42813.1"/>
    </source>
</evidence>
<comment type="cofactor">
    <cofactor evidence="1">
        <name>Mg(2+)</name>
        <dbReference type="ChEBI" id="CHEBI:18420"/>
    </cofactor>
</comment>
<dbReference type="InterPro" id="IPR015797">
    <property type="entry name" value="NUDIX_hydrolase-like_dom_sf"/>
</dbReference>
<dbReference type="Proteomes" id="UP000199026">
    <property type="component" value="Unassembled WGS sequence"/>
</dbReference>
<name>A0A1H3JS98_9RHOB</name>
<feature type="domain" description="Nudix hydrolase" evidence="5">
    <location>
        <begin position="29"/>
        <end position="159"/>
    </location>
</feature>
<evidence type="ECO:0000256" key="3">
    <source>
        <dbReference type="ARBA" id="ARBA00022801"/>
    </source>
</evidence>
<dbReference type="Gene3D" id="3.90.79.10">
    <property type="entry name" value="Nucleoside Triphosphate Pyrophosphohydrolase"/>
    <property type="match status" value="1"/>
</dbReference>